<evidence type="ECO:0000313" key="4">
    <source>
        <dbReference type="Ensembl" id="ENSXCOP00000019553.1"/>
    </source>
</evidence>
<feature type="transmembrane region" description="Helical" evidence="2">
    <location>
        <begin position="164"/>
        <end position="193"/>
    </location>
</feature>
<protein>
    <recommendedName>
        <fullName evidence="3">Fibronectin type-III domain-containing protein</fullName>
    </recommendedName>
</protein>
<evidence type="ECO:0000313" key="5">
    <source>
        <dbReference type="Proteomes" id="UP000261380"/>
    </source>
</evidence>
<feature type="region of interest" description="Disordered" evidence="1">
    <location>
        <begin position="229"/>
        <end position="328"/>
    </location>
</feature>
<keyword evidence="2" id="KW-0472">Membrane</keyword>
<reference evidence="4" key="1">
    <citation type="submission" date="2025-08" db="UniProtKB">
        <authorList>
            <consortium name="Ensembl"/>
        </authorList>
    </citation>
    <scope>IDENTIFICATION</scope>
</reference>
<feature type="compositionally biased region" description="Low complexity" evidence="1">
    <location>
        <begin position="278"/>
        <end position="291"/>
    </location>
</feature>
<feature type="compositionally biased region" description="Polar residues" evidence="1">
    <location>
        <begin position="257"/>
        <end position="267"/>
    </location>
</feature>
<dbReference type="GO" id="GO:0004896">
    <property type="term" value="F:cytokine receptor activity"/>
    <property type="evidence" value="ECO:0007669"/>
    <property type="project" value="TreeGrafter"/>
</dbReference>
<dbReference type="PANTHER" id="PTHR20859:SF93">
    <property type="entry name" value="CYTOKINE RECEPTOR FAMILY MEMBER B12-RELATED"/>
    <property type="match status" value="1"/>
</dbReference>
<organism evidence="4 5">
    <name type="scientific">Xiphophorus couchianus</name>
    <name type="common">Monterrey platyfish</name>
    <dbReference type="NCBI Taxonomy" id="32473"/>
    <lineage>
        <taxon>Eukaryota</taxon>
        <taxon>Metazoa</taxon>
        <taxon>Chordata</taxon>
        <taxon>Craniata</taxon>
        <taxon>Vertebrata</taxon>
        <taxon>Euteleostomi</taxon>
        <taxon>Actinopterygii</taxon>
        <taxon>Neopterygii</taxon>
        <taxon>Teleostei</taxon>
        <taxon>Neoteleostei</taxon>
        <taxon>Acanthomorphata</taxon>
        <taxon>Ovalentaria</taxon>
        <taxon>Atherinomorphae</taxon>
        <taxon>Cyprinodontiformes</taxon>
        <taxon>Poeciliidae</taxon>
        <taxon>Poeciliinae</taxon>
        <taxon>Xiphophorus</taxon>
    </lineage>
</organism>
<reference evidence="4" key="2">
    <citation type="submission" date="2025-09" db="UniProtKB">
        <authorList>
            <consortium name="Ensembl"/>
        </authorList>
    </citation>
    <scope>IDENTIFICATION</scope>
</reference>
<feature type="compositionally biased region" description="Basic and acidic residues" evidence="1">
    <location>
        <begin position="304"/>
        <end position="328"/>
    </location>
</feature>
<evidence type="ECO:0000259" key="3">
    <source>
        <dbReference type="Pfam" id="PF01108"/>
    </source>
</evidence>
<evidence type="ECO:0000256" key="2">
    <source>
        <dbReference type="SAM" id="Phobius"/>
    </source>
</evidence>
<evidence type="ECO:0000256" key="1">
    <source>
        <dbReference type="SAM" id="MobiDB-lite"/>
    </source>
</evidence>
<dbReference type="GO" id="GO:0005886">
    <property type="term" value="C:plasma membrane"/>
    <property type="evidence" value="ECO:0007669"/>
    <property type="project" value="TreeGrafter"/>
</dbReference>
<dbReference type="InterPro" id="IPR003961">
    <property type="entry name" value="FN3_dom"/>
</dbReference>
<dbReference type="Pfam" id="PF01108">
    <property type="entry name" value="Tissue_fac"/>
    <property type="match status" value="1"/>
</dbReference>
<dbReference type="AlphaFoldDB" id="A0A3B5M5V2"/>
<dbReference type="PANTHER" id="PTHR20859">
    <property type="entry name" value="INTERFERON/INTERLEUKIN RECEPTOR"/>
    <property type="match status" value="1"/>
</dbReference>
<dbReference type="InterPro" id="IPR036116">
    <property type="entry name" value="FN3_sf"/>
</dbReference>
<keyword evidence="5" id="KW-1185">Reference proteome</keyword>
<sequence length="413" mass="45422">TPVASLPEPVNLRMESLNFQHVLHWDPGPGSPPGTQFWIYRDKPIYEWFPVSSCQRVQSPLTCNLTETFGNLLGSFKIKVMANLGNRTSNPAELEEYKPLAHLPLPRLNVTSCNTKLCLRFLPPYSRFQEIYDSIEYQLRIKSSNTDEPKVPIYKWSRFQQPGCFMLASYAAISAVLIILVMVGFAVLALLFWTGFICLKLSPMPSVLVSETQPAEEVKVSSCGDAPSSLLNVRSMAPPAGKRTSSSSEESDEEGCTENSGMSSSGANYALHRGANPLSSTSSSSSSSLSSVCKLNPPPTRTPDSQHEVRVVIEPRPGGEQKLDSLEKRRTEKKEAAVNVGQEVNLLTLTFGWPEKHEEEEEEEGCPDVPDELSALAAPLVHPPQPADDAAASCCTDEDEAYDDCDYMCRQAT</sequence>
<dbReference type="Proteomes" id="UP000261380">
    <property type="component" value="Unplaced"/>
</dbReference>
<proteinExistence type="predicted"/>
<dbReference type="InterPro" id="IPR050650">
    <property type="entry name" value="Type-II_Cytokine-TF_Rcpt"/>
</dbReference>
<dbReference type="Ensembl" id="ENSXCOT00000019798.1">
    <property type="protein sequence ID" value="ENSXCOP00000019553.1"/>
    <property type="gene ID" value="ENSXCOG00000014694.1"/>
</dbReference>
<dbReference type="SUPFAM" id="SSF49265">
    <property type="entry name" value="Fibronectin type III"/>
    <property type="match status" value="1"/>
</dbReference>
<dbReference type="STRING" id="32473.ENSXCOP00000019553"/>
<accession>A0A3B5M5V2</accession>
<dbReference type="Gene3D" id="2.60.40.10">
    <property type="entry name" value="Immunoglobulins"/>
    <property type="match status" value="1"/>
</dbReference>
<name>A0A3B5M5V2_9TELE</name>
<dbReference type="InterPro" id="IPR013783">
    <property type="entry name" value="Ig-like_fold"/>
</dbReference>
<keyword evidence="2" id="KW-0812">Transmembrane</keyword>
<keyword evidence="2" id="KW-1133">Transmembrane helix</keyword>
<feature type="domain" description="Fibronectin type-III" evidence="3">
    <location>
        <begin position="3"/>
        <end position="90"/>
    </location>
</feature>
<dbReference type="GeneTree" id="ENSGT00940000178189"/>